<dbReference type="InterPro" id="IPR000577">
    <property type="entry name" value="Carb_kinase_FGGY"/>
</dbReference>
<evidence type="ECO:0000256" key="2">
    <source>
        <dbReference type="ARBA" id="ARBA00022679"/>
    </source>
</evidence>
<evidence type="ECO:0000256" key="7">
    <source>
        <dbReference type="RuleBase" id="RU364073"/>
    </source>
</evidence>
<dbReference type="RefSeq" id="WP_382168762.1">
    <property type="nucleotide sequence ID" value="NZ_JBHTBR010000007.1"/>
</dbReference>
<keyword evidence="2 6" id="KW-0808">Transferase</keyword>
<keyword evidence="6 7" id="KW-0859">Xylose metabolism</keyword>
<comment type="caution">
    <text evidence="10">The sequence shown here is derived from an EMBL/GenBank/DDBJ whole genome shotgun (WGS) entry which is preliminary data.</text>
</comment>
<keyword evidence="4 6" id="KW-0418">Kinase</keyword>
<comment type="catalytic activity">
    <reaction evidence="6 7">
        <text>D-xylulose + ATP = D-xylulose 5-phosphate + ADP + H(+)</text>
        <dbReference type="Rhea" id="RHEA:10964"/>
        <dbReference type="ChEBI" id="CHEBI:15378"/>
        <dbReference type="ChEBI" id="CHEBI:17140"/>
        <dbReference type="ChEBI" id="CHEBI:30616"/>
        <dbReference type="ChEBI" id="CHEBI:57737"/>
        <dbReference type="ChEBI" id="CHEBI:456216"/>
        <dbReference type="EC" id="2.7.1.17"/>
    </reaction>
</comment>
<evidence type="ECO:0000313" key="11">
    <source>
        <dbReference type="Proteomes" id="UP001596492"/>
    </source>
</evidence>
<feature type="domain" description="Carbohydrate kinase FGGY C-terminal" evidence="9">
    <location>
        <begin position="249"/>
        <end position="433"/>
    </location>
</feature>
<evidence type="ECO:0000313" key="10">
    <source>
        <dbReference type="EMBL" id="MFC7292830.1"/>
    </source>
</evidence>
<evidence type="ECO:0000256" key="3">
    <source>
        <dbReference type="ARBA" id="ARBA00022741"/>
    </source>
</evidence>
<dbReference type="EC" id="2.7.1.17" evidence="6 7"/>
<dbReference type="Pfam" id="PF02782">
    <property type="entry name" value="FGGY_C"/>
    <property type="match status" value="1"/>
</dbReference>
<evidence type="ECO:0000256" key="6">
    <source>
        <dbReference type="HAMAP-Rule" id="MF_02220"/>
    </source>
</evidence>
<dbReference type="NCBIfam" id="TIGR01312">
    <property type="entry name" value="XylB"/>
    <property type="match status" value="1"/>
</dbReference>
<evidence type="ECO:0000259" key="9">
    <source>
        <dbReference type="Pfam" id="PF02782"/>
    </source>
</evidence>
<name>A0ABW2IPV0_9PROT</name>
<dbReference type="PANTHER" id="PTHR43095:SF6">
    <property type="entry name" value="XYLULOSE KINASE"/>
    <property type="match status" value="1"/>
</dbReference>
<dbReference type="CDD" id="cd07808">
    <property type="entry name" value="ASKHA_NBD_FGGY_EcXK-like"/>
    <property type="match status" value="1"/>
</dbReference>
<evidence type="ECO:0000259" key="8">
    <source>
        <dbReference type="Pfam" id="PF00370"/>
    </source>
</evidence>
<dbReference type="HAMAP" id="MF_02220">
    <property type="entry name" value="XylB"/>
    <property type="match status" value="1"/>
</dbReference>
<protein>
    <recommendedName>
        <fullName evidence="6 7">Xylulose kinase</fullName>
        <shortName evidence="6 7">Xylulokinase</shortName>
        <ecNumber evidence="6 7">2.7.1.17</ecNumber>
    </recommendedName>
</protein>
<keyword evidence="6 7" id="KW-0119">Carbohydrate metabolism</keyword>
<feature type="binding site" evidence="6">
    <location>
        <begin position="76"/>
        <end position="77"/>
    </location>
    <ligand>
        <name>substrate</name>
    </ligand>
</feature>
<dbReference type="InterPro" id="IPR050406">
    <property type="entry name" value="FGGY_Carb_Kinase"/>
</dbReference>
<dbReference type="Pfam" id="PF00370">
    <property type="entry name" value="FGGY_N"/>
    <property type="match status" value="1"/>
</dbReference>
<sequence>MFLGIDIGTSSVKTVVIDNDGTPIAQTSVDLPISRPKPLWSEQNPADWWTSTNMAVAQLDVELRHKIRAIGLSGQMHGATILDADDRILRPAILWNDGRCMEECEILTKEQPDYLTKGGNLVMPGFTAPKLRWLERNEPEIFKQIKTVLLPKDYVRLRMTGEKATDLSDAAGTLWLDVGERRWSEELLSPCGLSTSNMPKLYEGHEVTGKLRPELAEAWGMQQVPVIAGGGDNAAGAAGVGVINDGEALLSLGTSGVIFLATSAFRPSPDKAVHAFCHALPNRWHLMSVMLSAASCLDWAAKLTGDGNVANFVAKAEERNQFASDLHFLPYLSGERTPHNNPNAKGVLFGIGHDTDEASLAQAVLEGVAFGMADGFNALLKSKAEVSNVSVIGGGSLSLYWGRILSAAIGRPLVYRDGAATGPALGAARLARYGIEGGDINDMFRAPAVVDIVNPRDQDIEALSPKFEKFQSLYKNLTPEFEGN</sequence>
<dbReference type="InterPro" id="IPR043129">
    <property type="entry name" value="ATPase_NBD"/>
</dbReference>
<evidence type="ECO:0000256" key="5">
    <source>
        <dbReference type="ARBA" id="ARBA00022840"/>
    </source>
</evidence>
<dbReference type="GO" id="GO:0004856">
    <property type="term" value="F:D-xylulokinase activity"/>
    <property type="evidence" value="ECO:0007669"/>
    <property type="project" value="UniProtKB-EC"/>
</dbReference>
<dbReference type="InterPro" id="IPR006000">
    <property type="entry name" value="Xylulokinase"/>
</dbReference>
<accession>A0ABW2IPV0</accession>
<keyword evidence="3 6" id="KW-0547">Nucleotide-binding</keyword>
<dbReference type="PANTHER" id="PTHR43095">
    <property type="entry name" value="SUGAR KINASE"/>
    <property type="match status" value="1"/>
</dbReference>
<dbReference type="InterPro" id="IPR018484">
    <property type="entry name" value="FGGY_N"/>
</dbReference>
<comment type="similarity">
    <text evidence="1 6 7">Belongs to the FGGY kinase family.</text>
</comment>
<dbReference type="InterPro" id="IPR018485">
    <property type="entry name" value="FGGY_C"/>
</dbReference>
<gene>
    <name evidence="6 7 10" type="primary">xylB</name>
    <name evidence="10" type="ORF">ACFQS8_14460</name>
</gene>
<dbReference type="PIRSF" id="PIRSF000538">
    <property type="entry name" value="GlpK"/>
    <property type="match status" value="1"/>
</dbReference>
<dbReference type="SUPFAM" id="SSF53067">
    <property type="entry name" value="Actin-like ATPase domain"/>
    <property type="match status" value="2"/>
</dbReference>
<feature type="active site" description="Proton acceptor" evidence="6">
    <location>
        <position position="232"/>
    </location>
</feature>
<keyword evidence="5 6" id="KW-0067">ATP-binding</keyword>
<dbReference type="EMBL" id="JBHTBR010000007">
    <property type="protein sequence ID" value="MFC7292830.1"/>
    <property type="molecule type" value="Genomic_DNA"/>
</dbReference>
<organism evidence="10 11">
    <name type="scientific">Hirschia litorea</name>
    <dbReference type="NCBI Taxonomy" id="1199156"/>
    <lineage>
        <taxon>Bacteria</taxon>
        <taxon>Pseudomonadati</taxon>
        <taxon>Pseudomonadota</taxon>
        <taxon>Alphaproteobacteria</taxon>
        <taxon>Hyphomonadales</taxon>
        <taxon>Hyphomonadaceae</taxon>
        <taxon>Hirschia</taxon>
    </lineage>
</organism>
<feature type="site" description="Important for activity" evidence="6">
    <location>
        <position position="6"/>
    </location>
</feature>
<dbReference type="Gene3D" id="3.30.420.40">
    <property type="match status" value="2"/>
</dbReference>
<proteinExistence type="inferred from homology"/>
<keyword evidence="11" id="KW-1185">Reference proteome</keyword>
<reference evidence="11" key="1">
    <citation type="journal article" date="2019" name="Int. J. Syst. Evol. Microbiol.">
        <title>The Global Catalogue of Microorganisms (GCM) 10K type strain sequencing project: providing services to taxonomists for standard genome sequencing and annotation.</title>
        <authorList>
            <consortium name="The Broad Institute Genomics Platform"/>
            <consortium name="The Broad Institute Genome Sequencing Center for Infectious Disease"/>
            <person name="Wu L."/>
            <person name="Ma J."/>
        </authorList>
    </citation>
    <scope>NUCLEOTIDE SEQUENCE [LARGE SCALE GENOMIC DNA]</scope>
    <source>
        <strain evidence="11">CCUG 51308</strain>
    </source>
</reference>
<evidence type="ECO:0000256" key="4">
    <source>
        <dbReference type="ARBA" id="ARBA00022777"/>
    </source>
</evidence>
<evidence type="ECO:0000256" key="1">
    <source>
        <dbReference type="ARBA" id="ARBA00009156"/>
    </source>
</evidence>
<dbReference type="Proteomes" id="UP001596492">
    <property type="component" value="Unassembled WGS sequence"/>
</dbReference>
<comment type="function">
    <text evidence="6">Catalyzes the phosphorylation of D-xylulose to D-xylulose 5-phosphate.</text>
</comment>
<feature type="domain" description="Carbohydrate kinase FGGY N-terminal" evidence="8">
    <location>
        <begin position="1"/>
        <end position="239"/>
    </location>
</feature>